<feature type="compositionally biased region" description="Basic and acidic residues" evidence="1">
    <location>
        <begin position="108"/>
        <end position="121"/>
    </location>
</feature>
<comment type="caution">
    <text evidence="2">The sequence shown here is derived from an EMBL/GenBank/DDBJ whole genome shotgun (WGS) entry which is preliminary data.</text>
</comment>
<feature type="compositionally biased region" description="Basic residues" evidence="1">
    <location>
        <begin position="122"/>
        <end position="139"/>
    </location>
</feature>
<feature type="region of interest" description="Disordered" evidence="1">
    <location>
        <begin position="102"/>
        <end position="139"/>
    </location>
</feature>
<dbReference type="AlphaFoldDB" id="A0A922MTM8"/>
<name>A0A922MTM8_SPOEX</name>
<accession>A0A922MTM8</accession>
<gene>
    <name evidence="2" type="ORF">HF086_004931</name>
</gene>
<dbReference type="EMBL" id="JACEFF010000190">
    <property type="protein sequence ID" value="KAH9642399.1"/>
    <property type="molecule type" value="Genomic_DNA"/>
</dbReference>
<organism evidence="2 3">
    <name type="scientific">Spodoptera exigua</name>
    <name type="common">Beet armyworm</name>
    <name type="synonym">Noctua fulgens</name>
    <dbReference type="NCBI Taxonomy" id="7107"/>
    <lineage>
        <taxon>Eukaryota</taxon>
        <taxon>Metazoa</taxon>
        <taxon>Ecdysozoa</taxon>
        <taxon>Arthropoda</taxon>
        <taxon>Hexapoda</taxon>
        <taxon>Insecta</taxon>
        <taxon>Pterygota</taxon>
        <taxon>Neoptera</taxon>
        <taxon>Endopterygota</taxon>
        <taxon>Lepidoptera</taxon>
        <taxon>Glossata</taxon>
        <taxon>Ditrysia</taxon>
        <taxon>Noctuoidea</taxon>
        <taxon>Noctuidae</taxon>
        <taxon>Amphipyrinae</taxon>
        <taxon>Spodoptera</taxon>
    </lineage>
</organism>
<reference evidence="2" key="1">
    <citation type="journal article" date="2021" name="G3 (Bethesda)">
        <title>Genome and transcriptome analysis of the beet armyworm Spodoptera exigua reveals targets for pest control. .</title>
        <authorList>
            <person name="Simon S."/>
            <person name="Breeschoten T."/>
            <person name="Jansen H.J."/>
            <person name="Dirks R.P."/>
            <person name="Schranz M.E."/>
            <person name="Ros V.I.D."/>
        </authorList>
    </citation>
    <scope>NUCLEOTIDE SEQUENCE</scope>
    <source>
        <strain evidence="2">TB_SE_WUR_2020</strain>
    </source>
</reference>
<protein>
    <submittedName>
        <fullName evidence="2">Uncharacterized protein</fullName>
    </submittedName>
</protein>
<proteinExistence type="predicted"/>
<sequence>MEYLGYLNFEAVSGKMRTSEMAVGYRKTQNVPKENDEDLDKNLVTSTLYCTCRDCKKYCAHKKPVTCIDPFLINMRHTYWIYRGLVTASMTQRAYMINTANAHQGNADAKDNKTTIKENKTNKSKMKKKPINNNKIKTK</sequence>
<dbReference type="Proteomes" id="UP000814243">
    <property type="component" value="Unassembled WGS sequence"/>
</dbReference>
<evidence type="ECO:0000313" key="3">
    <source>
        <dbReference type="Proteomes" id="UP000814243"/>
    </source>
</evidence>
<evidence type="ECO:0000256" key="1">
    <source>
        <dbReference type="SAM" id="MobiDB-lite"/>
    </source>
</evidence>
<evidence type="ECO:0000313" key="2">
    <source>
        <dbReference type="EMBL" id="KAH9642399.1"/>
    </source>
</evidence>